<name>A0A0T9TEI4_YERAE</name>
<feature type="compositionally biased region" description="Low complexity" evidence="1">
    <location>
        <begin position="36"/>
        <end position="54"/>
    </location>
</feature>
<accession>A0A0T9TEI4</accession>
<feature type="region of interest" description="Disordered" evidence="1">
    <location>
        <begin position="1"/>
        <end position="74"/>
    </location>
</feature>
<feature type="compositionally biased region" description="Polar residues" evidence="1">
    <location>
        <begin position="1"/>
        <end position="17"/>
    </location>
</feature>
<evidence type="ECO:0000313" key="2">
    <source>
        <dbReference type="EMBL" id="CNK77964.1"/>
    </source>
</evidence>
<protein>
    <submittedName>
        <fullName evidence="2">Uncharacterized protein</fullName>
    </submittedName>
</protein>
<reference evidence="3" key="1">
    <citation type="submission" date="2015-03" db="EMBL/GenBank/DDBJ databases">
        <authorList>
            <consortium name="Pathogen Informatics"/>
        </authorList>
    </citation>
    <scope>NUCLEOTIDE SEQUENCE [LARGE SCALE GENOMIC DNA]</scope>
    <source>
        <strain evidence="3">IP27925</strain>
    </source>
</reference>
<evidence type="ECO:0000313" key="3">
    <source>
        <dbReference type="Proteomes" id="UP000040088"/>
    </source>
</evidence>
<organism evidence="2 3">
    <name type="scientific">Yersinia aleksiciae</name>
    <dbReference type="NCBI Taxonomy" id="263819"/>
    <lineage>
        <taxon>Bacteria</taxon>
        <taxon>Pseudomonadati</taxon>
        <taxon>Pseudomonadota</taxon>
        <taxon>Gammaproteobacteria</taxon>
        <taxon>Enterobacterales</taxon>
        <taxon>Yersiniaceae</taxon>
        <taxon>Yersinia</taxon>
    </lineage>
</organism>
<dbReference type="RefSeq" id="WP_050125470.1">
    <property type="nucleotide sequence ID" value="NZ_CP139919.1"/>
</dbReference>
<sequence length="262" mass="29930">MIKINVLSSTTHTQYENKNSHPKKDNESLQTEDRSSSTGSSESSHLSSLSQQLSDAALRAEERDSKMSRQELSAKSRALLSEITGMGYYNGRKSYDQEVPDTQNPELLARAKQATAFTNGHGNNPFKGMSREQLDLIAYDNSGLFTMNERRAAWQESYDQEESWRVMVVAQSKIEWDQGEFKQTNFFKSVLKHYEELPKIEQAQYPEDYVARLQYLIKMDYNFATGEAGNGQEQRQAVWDMMMINSAEGSQKLTSAWDTDLN</sequence>
<dbReference type="EMBL" id="CQEM01000003">
    <property type="protein sequence ID" value="CNK77964.1"/>
    <property type="molecule type" value="Genomic_DNA"/>
</dbReference>
<evidence type="ECO:0000256" key="1">
    <source>
        <dbReference type="SAM" id="MobiDB-lite"/>
    </source>
</evidence>
<feature type="compositionally biased region" description="Basic and acidic residues" evidence="1">
    <location>
        <begin position="18"/>
        <end position="35"/>
    </location>
</feature>
<gene>
    <name evidence="2" type="ORF">ERS008460_00853</name>
</gene>
<dbReference type="Proteomes" id="UP000040088">
    <property type="component" value="Unassembled WGS sequence"/>
</dbReference>
<feature type="compositionally biased region" description="Basic and acidic residues" evidence="1">
    <location>
        <begin position="58"/>
        <end position="74"/>
    </location>
</feature>
<dbReference type="AlphaFoldDB" id="A0A0T9TEI4"/>
<proteinExistence type="predicted"/>